<dbReference type="KEGG" id="rarg:115734915"/>
<evidence type="ECO:0000313" key="7">
    <source>
        <dbReference type="RefSeq" id="XP_030521778.1"/>
    </source>
</evidence>
<organism evidence="6 7">
    <name type="scientific">Rhodamnia argentea</name>
    <dbReference type="NCBI Taxonomy" id="178133"/>
    <lineage>
        <taxon>Eukaryota</taxon>
        <taxon>Viridiplantae</taxon>
        <taxon>Streptophyta</taxon>
        <taxon>Embryophyta</taxon>
        <taxon>Tracheophyta</taxon>
        <taxon>Spermatophyta</taxon>
        <taxon>Magnoliopsida</taxon>
        <taxon>eudicotyledons</taxon>
        <taxon>Gunneridae</taxon>
        <taxon>Pentapetalae</taxon>
        <taxon>rosids</taxon>
        <taxon>malvids</taxon>
        <taxon>Myrtales</taxon>
        <taxon>Myrtaceae</taxon>
        <taxon>Myrtoideae</taxon>
        <taxon>Myrteae</taxon>
        <taxon>Australasian group</taxon>
        <taxon>Rhodamnia</taxon>
    </lineage>
</organism>
<keyword evidence="4" id="KW-1133">Transmembrane helix</keyword>
<keyword evidence="6" id="KW-1185">Reference proteome</keyword>
<evidence type="ECO:0000256" key="3">
    <source>
        <dbReference type="ARBA" id="ARBA00022692"/>
    </source>
</evidence>
<dbReference type="PANTHER" id="PTHR31113:SF20">
    <property type="entry name" value="UPF0496 PROTEIN 2-RELATED"/>
    <property type="match status" value="1"/>
</dbReference>
<evidence type="ECO:0000256" key="5">
    <source>
        <dbReference type="ARBA" id="ARBA00023136"/>
    </source>
</evidence>
<dbReference type="PANTHER" id="PTHR31113">
    <property type="entry name" value="UPF0496 PROTEIN 3-RELATED"/>
    <property type="match status" value="1"/>
</dbReference>
<dbReference type="GeneID" id="115734915"/>
<reference evidence="6" key="1">
    <citation type="submission" date="2025-05" db="UniProtKB">
        <authorList>
            <consortium name="RefSeq"/>
        </authorList>
    </citation>
    <scope>NUCLEOTIDE SEQUENCE [LARGE SCALE GENOMIC DNA]</scope>
</reference>
<gene>
    <name evidence="7" type="primary">LOC115734915</name>
</gene>
<dbReference type="Proteomes" id="UP000827889">
    <property type="component" value="Chromosome 2"/>
</dbReference>
<evidence type="ECO:0000256" key="2">
    <source>
        <dbReference type="ARBA" id="ARBA00009074"/>
    </source>
</evidence>
<dbReference type="OrthoDB" id="776561at2759"/>
<keyword evidence="3" id="KW-0812">Transmembrane</keyword>
<dbReference type="GO" id="GO:0016020">
    <property type="term" value="C:membrane"/>
    <property type="evidence" value="ECO:0007669"/>
    <property type="project" value="UniProtKB-SubCell"/>
</dbReference>
<dbReference type="AlphaFoldDB" id="A0A8B8NI10"/>
<sequence length="325" mass="37244">MERANSLCSDSSINKEYRRAFRTKSYVEICNIVQDQLGKPSTLKLSPAPSKSRSSYLHLSQNLLSPRQETLTEWIKTLDLHPLIIDYFEYSLEACRMCELLILGVHQTRANNRRIKRAIKLTKKVNDAMSGTDHQCGMICEELSVFSQCRNPFYLVSKEKFHDVHQAFATLLQKLKAKHKKTMRRAKLKRIAISMGLMGCTVGLHKTRTKPVRGNPKMTRQEVLGAQLDEAAKGLFILIANIGTMSVVAENLYDEVEHMKRLANMCVQSRKSEILKEVVKGFAHHNTSFLEQLEELENHACLCLHDINASRRSIMQEIMVPQQFR</sequence>
<comment type="subcellular location">
    <subcellularLocation>
        <location evidence="1">Membrane</location>
    </subcellularLocation>
</comment>
<evidence type="ECO:0000256" key="1">
    <source>
        <dbReference type="ARBA" id="ARBA00004370"/>
    </source>
</evidence>
<dbReference type="InterPro" id="IPR007749">
    <property type="entry name" value="DUF677"/>
</dbReference>
<protein>
    <submittedName>
        <fullName evidence="7">UPF0496 protein At1g20180-like</fullName>
    </submittedName>
</protein>
<keyword evidence="5" id="KW-0472">Membrane</keyword>
<name>A0A8B8NI10_9MYRT</name>
<accession>A0A8B8NI10</accession>
<evidence type="ECO:0000256" key="4">
    <source>
        <dbReference type="ARBA" id="ARBA00022989"/>
    </source>
</evidence>
<dbReference type="RefSeq" id="XP_030521778.1">
    <property type="nucleotide sequence ID" value="XM_030665918.2"/>
</dbReference>
<evidence type="ECO:0000313" key="6">
    <source>
        <dbReference type="Proteomes" id="UP000827889"/>
    </source>
</evidence>
<comment type="similarity">
    <text evidence="2">Belongs to the UPF0496 family.</text>
</comment>
<reference evidence="7" key="2">
    <citation type="submission" date="2025-08" db="UniProtKB">
        <authorList>
            <consortium name="RefSeq"/>
        </authorList>
    </citation>
    <scope>IDENTIFICATION</scope>
    <source>
        <tissue evidence="7">Leaf</tissue>
    </source>
</reference>
<proteinExistence type="inferred from homology"/>